<dbReference type="AlphaFoldDB" id="A0A8B9H4P8"/>
<sequence length="888" mass="96579">MKCVCCGDRGLLLMLMLMVMLMMVPLVHGTPSRFSLFQGSPYSSNPHQQRNKNWCAFVVHRNVTCAVLDTESVAPCPPHQPHCAQSLILQAALQMYRTHMRPMYKIGYKQVTELEWRCCPGYRGHNCMELKDVPSSPQILQEPRPEISSIHGQQPSALGPEIFSGGRPWTHSGQSGQPQQPWIEGGDSGDSRLRGHQDSHRVQELEEEVQRLSQTVLDLQSAMTSNNANLRLDLQEDASKIILNLLGNLRQPQGALTGGTESILLPSDIPLFPATDELQNQVTHLSNTISTNTNSIQDLESKLLQLEGHVNKLTEVEGDTTVPLPSSASTTECPCQAYIDQKVEALRTELMEGMDIKMADLKNACDYKVLSVKEQCEEQENSYLSLAELLDSKEADLRQEIQDLRSFISTGAPYGSVVPDLQTKIQNLKNAHNNLASAVNATVLKQKTREDALEVRVSMAERGAEKCCLSLEEKLRRERAKEEEAQTKALESKINAALQVIGGTQSQARITGDTNGQNIIEMDLQTEILRDDVNSLVEQVRNLDNSVKTLNQSLVHQNQMNNLYNRLDKLEEDCGKSQDFAKRLEEVLSGVDGRVSSIESVCGRLEPMSDSLMRIKDGLNKHVNGLWNCFRQLNSTVLTHSTDINTLRANTHITVGKPDGATSTPKYTGVQASKKDSDVAMATGSTPTVVEFGEAGPPGTKLSSRPPQGTNGSMTPVKGYAAAPGYPAMPPVSITPHILSGHTSESAAPASFSAGLTLLPFSGNVGIIRFNQVLLNDGGHYDPHTGIFTVPTNGRYLLSVVITAQKGERLEAVLSVANRSIQKLDTSGGVASAECLCGGSASANLVLDLKQGQKVAVVMTSGTLAISASTEALSTFSGVLLHPLPAKR</sequence>
<evidence type="ECO:0000259" key="10">
    <source>
        <dbReference type="PROSITE" id="PS50871"/>
    </source>
</evidence>
<dbReference type="InterPro" id="IPR050392">
    <property type="entry name" value="Collagen/C1q_domain"/>
</dbReference>
<feature type="chain" id="PRO_5034805976" evidence="9">
    <location>
        <begin position="30"/>
        <end position="888"/>
    </location>
</feature>
<dbReference type="PANTHER" id="PTHR15427:SF5">
    <property type="entry name" value="EMILIN-2"/>
    <property type="match status" value="1"/>
</dbReference>
<dbReference type="InterPro" id="IPR011489">
    <property type="entry name" value="EMI_domain"/>
</dbReference>
<evidence type="ECO:0000256" key="1">
    <source>
        <dbReference type="ARBA" id="ARBA00004498"/>
    </source>
</evidence>
<dbReference type="Ensembl" id="ENSAMXT00005008818.1">
    <property type="protein sequence ID" value="ENSAMXP00005007842.1"/>
    <property type="gene ID" value="ENSAMXG00005004616.1"/>
</dbReference>
<dbReference type="InterPro" id="IPR001073">
    <property type="entry name" value="C1q_dom"/>
</dbReference>
<organism evidence="12 13">
    <name type="scientific">Astyanax mexicanus</name>
    <name type="common">Blind cave fish</name>
    <name type="synonym">Astyanax fasciatus mexicanus</name>
    <dbReference type="NCBI Taxonomy" id="7994"/>
    <lineage>
        <taxon>Eukaryota</taxon>
        <taxon>Metazoa</taxon>
        <taxon>Chordata</taxon>
        <taxon>Craniata</taxon>
        <taxon>Vertebrata</taxon>
        <taxon>Euteleostomi</taxon>
        <taxon>Actinopterygii</taxon>
        <taxon>Neopterygii</taxon>
        <taxon>Teleostei</taxon>
        <taxon>Ostariophysi</taxon>
        <taxon>Characiformes</taxon>
        <taxon>Characoidei</taxon>
        <taxon>Acestrorhamphidae</taxon>
        <taxon>Acestrorhamphinae</taxon>
        <taxon>Astyanax</taxon>
    </lineage>
</organism>
<dbReference type="OrthoDB" id="6108348at2759"/>
<dbReference type="InterPro" id="IPR008983">
    <property type="entry name" value="Tumour_necrosis_fac-like_dom"/>
</dbReference>
<dbReference type="Gene3D" id="2.60.120.40">
    <property type="match status" value="1"/>
</dbReference>
<feature type="domain" description="EMI" evidence="11">
    <location>
        <begin position="51"/>
        <end position="129"/>
    </location>
</feature>
<evidence type="ECO:0000259" key="11">
    <source>
        <dbReference type="PROSITE" id="PS51041"/>
    </source>
</evidence>
<keyword evidence="5 7" id="KW-0175">Coiled coil</keyword>
<feature type="coiled-coil region" evidence="7">
    <location>
        <begin position="468"/>
        <end position="500"/>
    </location>
</feature>
<feature type="compositionally biased region" description="Basic and acidic residues" evidence="8">
    <location>
        <begin position="189"/>
        <end position="199"/>
    </location>
</feature>
<feature type="region of interest" description="Disordered" evidence="8">
    <location>
        <begin position="166"/>
        <end position="199"/>
    </location>
</feature>
<dbReference type="Pfam" id="PF07546">
    <property type="entry name" value="EMI"/>
    <property type="match status" value="1"/>
</dbReference>
<evidence type="ECO:0000313" key="12">
    <source>
        <dbReference type="Ensembl" id="ENSAMXP00005007842.1"/>
    </source>
</evidence>
<feature type="compositionally biased region" description="Polar residues" evidence="8">
    <location>
        <begin position="701"/>
        <end position="712"/>
    </location>
</feature>
<comment type="subcellular location">
    <subcellularLocation>
        <location evidence="1">Secreted</location>
        <location evidence="1">Extracellular space</location>
        <location evidence="1">Extracellular matrix</location>
    </subcellularLocation>
</comment>
<protein>
    <submittedName>
        <fullName evidence="12">Elastin microfibril interfacer 2</fullName>
    </submittedName>
</protein>
<evidence type="ECO:0000256" key="8">
    <source>
        <dbReference type="SAM" id="MobiDB-lite"/>
    </source>
</evidence>
<evidence type="ECO:0000256" key="9">
    <source>
        <dbReference type="SAM" id="SignalP"/>
    </source>
</evidence>
<evidence type="ECO:0000256" key="6">
    <source>
        <dbReference type="ARBA" id="ARBA00023157"/>
    </source>
</evidence>
<dbReference type="Proteomes" id="UP000694621">
    <property type="component" value="Unplaced"/>
</dbReference>
<dbReference type="PROSITE" id="PS50871">
    <property type="entry name" value="C1Q"/>
    <property type="match status" value="1"/>
</dbReference>
<dbReference type="PROSITE" id="PS51041">
    <property type="entry name" value="EMI"/>
    <property type="match status" value="1"/>
</dbReference>
<dbReference type="Pfam" id="PF00386">
    <property type="entry name" value="C1q"/>
    <property type="match status" value="1"/>
</dbReference>
<feature type="region of interest" description="Disordered" evidence="8">
    <location>
        <begin position="656"/>
        <end position="675"/>
    </location>
</feature>
<feature type="region of interest" description="Disordered" evidence="8">
    <location>
        <begin position="688"/>
        <end position="712"/>
    </location>
</feature>
<feature type="signal peptide" evidence="9">
    <location>
        <begin position="1"/>
        <end position="29"/>
    </location>
</feature>
<feature type="domain" description="C1q" evidence="10">
    <location>
        <begin position="745"/>
        <end position="887"/>
    </location>
</feature>
<proteinExistence type="predicted"/>
<accession>A0A8B9H4P8</accession>
<evidence type="ECO:0000313" key="13">
    <source>
        <dbReference type="Proteomes" id="UP000694621"/>
    </source>
</evidence>
<keyword evidence="2" id="KW-0964">Secreted</keyword>
<keyword evidence="3" id="KW-0272">Extracellular matrix</keyword>
<feature type="compositionally biased region" description="Polar residues" evidence="8">
    <location>
        <begin position="171"/>
        <end position="180"/>
    </location>
</feature>
<keyword evidence="6" id="KW-1015">Disulfide bond</keyword>
<feature type="coiled-coil region" evidence="7">
    <location>
        <begin position="533"/>
        <end position="573"/>
    </location>
</feature>
<keyword evidence="4 9" id="KW-0732">Signal</keyword>
<dbReference type="PRINTS" id="PR00007">
    <property type="entry name" value="COMPLEMNTC1Q"/>
</dbReference>
<name>A0A8B9H4P8_ASTMX</name>
<dbReference type="SUPFAM" id="SSF49842">
    <property type="entry name" value="TNF-like"/>
    <property type="match status" value="1"/>
</dbReference>
<reference evidence="12" key="1">
    <citation type="submission" date="2025-08" db="UniProtKB">
        <authorList>
            <consortium name="Ensembl"/>
        </authorList>
    </citation>
    <scope>IDENTIFICATION</scope>
</reference>
<evidence type="ECO:0000256" key="4">
    <source>
        <dbReference type="ARBA" id="ARBA00022729"/>
    </source>
</evidence>
<evidence type="ECO:0000256" key="7">
    <source>
        <dbReference type="SAM" id="Coils"/>
    </source>
</evidence>
<dbReference type="SMART" id="SM00110">
    <property type="entry name" value="C1Q"/>
    <property type="match status" value="1"/>
</dbReference>
<evidence type="ECO:0000256" key="5">
    <source>
        <dbReference type="ARBA" id="ARBA00023054"/>
    </source>
</evidence>
<evidence type="ECO:0000256" key="3">
    <source>
        <dbReference type="ARBA" id="ARBA00022530"/>
    </source>
</evidence>
<evidence type="ECO:0000256" key="2">
    <source>
        <dbReference type="ARBA" id="ARBA00022525"/>
    </source>
</evidence>
<dbReference type="PANTHER" id="PTHR15427">
    <property type="entry name" value="EMILIN ELASTIN MICROFIBRIL INTERFACE-LOCATED PROTEIN ELASTIN MICROFIBRIL INTERFACER"/>
    <property type="match status" value="1"/>
</dbReference>